<gene>
    <name evidence="3" type="ORF">Vretifemale_11033</name>
</gene>
<comment type="caution">
    <text evidence="3">The sequence shown here is derived from an EMBL/GenBank/DDBJ whole genome shotgun (WGS) entry which is preliminary data.</text>
</comment>
<keyword evidence="4" id="KW-1185">Reference proteome</keyword>
<keyword evidence="2" id="KW-0472">Membrane</keyword>
<keyword evidence="2" id="KW-1133">Transmembrane helix</keyword>
<name>A0A8J4FQQ9_9CHLO</name>
<feature type="region of interest" description="Disordered" evidence="1">
    <location>
        <begin position="87"/>
        <end position="177"/>
    </location>
</feature>
<sequence>MCVMSTNASITFEQGSDLEGVPSSSDVVNSAEDSNTGVTASISSGRIVSSRDQIAPAAIAVIAAGVGVALLAAIGISVYLGRCRNVQRQGGPEESSSSSKRTPAVGSDGSSGDPPPEQLSRGDNNNGSMHTADDSVPARRLMTVNGTHQLPQPSPQHPQRPRPVNTILSPKVLPSVV</sequence>
<dbReference type="OrthoDB" id="5979836at2759"/>
<accession>A0A8J4FQQ9</accession>
<evidence type="ECO:0000256" key="2">
    <source>
        <dbReference type="SAM" id="Phobius"/>
    </source>
</evidence>
<proteinExistence type="predicted"/>
<evidence type="ECO:0000313" key="3">
    <source>
        <dbReference type="EMBL" id="GIL82097.1"/>
    </source>
</evidence>
<evidence type="ECO:0000256" key="1">
    <source>
        <dbReference type="SAM" id="MobiDB-lite"/>
    </source>
</evidence>
<dbReference type="Proteomes" id="UP000747110">
    <property type="component" value="Unassembled WGS sequence"/>
</dbReference>
<dbReference type="EMBL" id="BNCP01000023">
    <property type="protein sequence ID" value="GIL82097.1"/>
    <property type="molecule type" value="Genomic_DNA"/>
</dbReference>
<organism evidence="3 4">
    <name type="scientific">Volvox reticuliferus</name>
    <dbReference type="NCBI Taxonomy" id="1737510"/>
    <lineage>
        <taxon>Eukaryota</taxon>
        <taxon>Viridiplantae</taxon>
        <taxon>Chlorophyta</taxon>
        <taxon>core chlorophytes</taxon>
        <taxon>Chlorophyceae</taxon>
        <taxon>CS clade</taxon>
        <taxon>Chlamydomonadales</taxon>
        <taxon>Volvocaceae</taxon>
        <taxon>Volvox</taxon>
    </lineage>
</organism>
<feature type="compositionally biased region" description="Polar residues" evidence="1">
    <location>
        <begin position="22"/>
        <end position="39"/>
    </location>
</feature>
<protein>
    <submittedName>
        <fullName evidence="3">Uncharacterized protein</fullName>
    </submittedName>
</protein>
<keyword evidence="2" id="KW-0812">Transmembrane</keyword>
<evidence type="ECO:0000313" key="4">
    <source>
        <dbReference type="Proteomes" id="UP000747110"/>
    </source>
</evidence>
<feature type="transmembrane region" description="Helical" evidence="2">
    <location>
        <begin position="54"/>
        <end position="80"/>
    </location>
</feature>
<feature type="region of interest" description="Disordered" evidence="1">
    <location>
        <begin position="15"/>
        <end position="39"/>
    </location>
</feature>
<reference evidence="3" key="1">
    <citation type="journal article" date="2021" name="Proc. Natl. Acad. Sci. U.S.A.">
        <title>Three genomes in the algal genus Volvox reveal the fate of a haploid sex-determining region after a transition to homothallism.</title>
        <authorList>
            <person name="Yamamoto K."/>
            <person name="Hamaji T."/>
            <person name="Kawai-Toyooka H."/>
            <person name="Matsuzaki R."/>
            <person name="Takahashi F."/>
            <person name="Nishimura Y."/>
            <person name="Kawachi M."/>
            <person name="Noguchi H."/>
            <person name="Minakuchi Y."/>
            <person name="Umen J.G."/>
            <person name="Toyoda A."/>
            <person name="Nozaki H."/>
        </authorList>
    </citation>
    <scope>NUCLEOTIDE SEQUENCE</scope>
    <source>
        <strain evidence="3">NIES-3786</strain>
    </source>
</reference>
<dbReference type="AlphaFoldDB" id="A0A8J4FQQ9"/>